<protein>
    <recommendedName>
        <fullName evidence="1">Dienelactone hydrolase domain-containing protein</fullName>
    </recommendedName>
</protein>
<dbReference type="RefSeq" id="WP_063500178.1">
    <property type="nucleotide sequence ID" value="NZ_CP014579.1"/>
</dbReference>
<proteinExistence type="predicted"/>
<evidence type="ECO:0000313" key="2">
    <source>
        <dbReference type="EMBL" id="ANB76970.1"/>
    </source>
</evidence>
<dbReference type="STRING" id="1804984.AYM40_33075"/>
<dbReference type="GO" id="GO:0016787">
    <property type="term" value="F:hydrolase activity"/>
    <property type="evidence" value="ECO:0007669"/>
    <property type="project" value="InterPro"/>
</dbReference>
<dbReference type="KEGG" id="buz:AYM40_33075"/>
<evidence type="ECO:0000313" key="3">
    <source>
        <dbReference type="Proteomes" id="UP000076852"/>
    </source>
</evidence>
<sequence>MTAAQFPSGWQTVSQQEDIEAFCVGPAHGEDDAPRGTVLLLQEIFGVNQAMRHIATKLSEKGFRVVCADVFGHLERRVDLGYSEADRQRGFALLQAFNPETALNHCNAVAEWARHLPGANGKLAVVGFCIGGLLALKYAARFHCDAAVSFYGVRVHEHLKELRTIESPLQYHVGEDDTHILPEHVRAVESVVSGMPNATVYTYKGAQHGFFNSLREEAFNREAFLAADHRMLELLTERLR</sequence>
<dbReference type="Pfam" id="PF01738">
    <property type="entry name" value="DLH"/>
    <property type="match status" value="1"/>
</dbReference>
<name>A0A160FUM7_9BURK</name>
<dbReference type="InterPro" id="IPR029058">
    <property type="entry name" value="AB_hydrolase_fold"/>
</dbReference>
<dbReference type="InterPro" id="IPR002925">
    <property type="entry name" value="Dienelactn_hydro"/>
</dbReference>
<evidence type="ECO:0000259" key="1">
    <source>
        <dbReference type="Pfam" id="PF01738"/>
    </source>
</evidence>
<dbReference type="SUPFAM" id="SSF53474">
    <property type="entry name" value="alpha/beta-Hydrolases"/>
    <property type="match status" value="1"/>
</dbReference>
<feature type="domain" description="Dienelactone hydrolase" evidence="1">
    <location>
        <begin position="31"/>
        <end position="237"/>
    </location>
</feature>
<keyword evidence="3" id="KW-1185">Reference proteome</keyword>
<dbReference type="PANTHER" id="PTHR46623:SF6">
    <property type="entry name" value="ALPHA_BETA-HYDROLASES SUPERFAMILY PROTEIN"/>
    <property type="match status" value="1"/>
</dbReference>
<dbReference type="OrthoDB" id="62567at2"/>
<dbReference type="PANTHER" id="PTHR46623">
    <property type="entry name" value="CARBOXYMETHYLENEBUTENOLIDASE-RELATED"/>
    <property type="match status" value="1"/>
</dbReference>
<reference evidence="2 3" key="1">
    <citation type="journal article" date="2016" name="Gene">
        <title>PacBio SMRT assembly of a complex multi-replicon genome reveals chlorocatechol degradative operon in a region of genome plasticity.</title>
        <authorList>
            <person name="Ricker N."/>
            <person name="Shen S.Y."/>
            <person name="Goordial J."/>
            <person name="Jin S."/>
            <person name="Fulthorpe R.R."/>
        </authorList>
    </citation>
    <scope>NUCLEOTIDE SEQUENCE [LARGE SCALE GENOMIC DNA]</scope>
    <source>
        <strain evidence="2 3">OLGA172</strain>
    </source>
</reference>
<gene>
    <name evidence="2" type="ORF">AYM40_33075</name>
</gene>
<dbReference type="InterPro" id="IPR051049">
    <property type="entry name" value="Dienelactone_hydrolase-like"/>
</dbReference>
<dbReference type="AlphaFoldDB" id="A0A160FUM7"/>
<dbReference type="Proteomes" id="UP000076852">
    <property type="component" value="Chromosome 2"/>
</dbReference>
<organism evidence="2 3">
    <name type="scientific">Paraburkholderia phytofirmans OLGA172</name>
    <dbReference type="NCBI Taxonomy" id="1417228"/>
    <lineage>
        <taxon>Bacteria</taxon>
        <taxon>Pseudomonadati</taxon>
        <taxon>Pseudomonadota</taxon>
        <taxon>Betaproteobacteria</taxon>
        <taxon>Burkholderiales</taxon>
        <taxon>Burkholderiaceae</taxon>
        <taxon>Paraburkholderia</taxon>
    </lineage>
</organism>
<dbReference type="EMBL" id="CP014579">
    <property type="protein sequence ID" value="ANB76970.1"/>
    <property type="molecule type" value="Genomic_DNA"/>
</dbReference>
<dbReference type="Gene3D" id="3.40.50.1820">
    <property type="entry name" value="alpha/beta hydrolase"/>
    <property type="match status" value="1"/>
</dbReference>
<accession>A0A160FUM7</accession>